<sequence length="220" mass="23819">MHFYILGGNGRSGQLVIDDALQRGHTITALVRNPGSLEPRKGLTVAKGTPLSKEDIEASFLVPTRPDAVIVTLNSARASDSPFAVSIAPRRMMADSHANVTAVMQQHGVSKIVTMSAFGVADSDPNVFCAIRAVLRKTNMKFQFEDHDFVDEEMKQSGANFVLVRPAMLTEGENLPVQVFGNSGEGAGWIPKISRKSVAHFILDACETGTWDRQTPVIAN</sequence>
<evidence type="ECO:0000259" key="2">
    <source>
        <dbReference type="Pfam" id="PF13460"/>
    </source>
</evidence>
<protein>
    <recommendedName>
        <fullName evidence="2">NAD(P)-binding domain-containing protein</fullName>
    </recommendedName>
</protein>
<keyword evidence="4" id="KW-1185">Reference proteome</keyword>
<reference evidence="3" key="1">
    <citation type="submission" date="2023-06" db="EMBL/GenBank/DDBJ databases">
        <title>Multi-omics analyses reveal the molecular pathogenesis toolkit of Lasiodiplodia hormozganensis, a cross-kingdom pathogen.</title>
        <authorList>
            <person name="Felix C."/>
            <person name="Meneses R."/>
            <person name="Goncalves M.F.M."/>
            <person name="Tilleman L."/>
            <person name="Duarte A.S."/>
            <person name="Jorrin-Novo J.V."/>
            <person name="Van De Peer Y."/>
            <person name="Deforce D."/>
            <person name="Van Nieuwerburgh F."/>
            <person name="Esteves A.C."/>
            <person name="Alves A."/>
        </authorList>
    </citation>
    <scope>NUCLEOTIDE SEQUENCE</scope>
    <source>
        <strain evidence="3">CBS 339.90</strain>
    </source>
</reference>
<accession>A0AA39XYJ8</accession>
<dbReference type="InterPro" id="IPR051606">
    <property type="entry name" value="Polyketide_Oxido-like"/>
</dbReference>
<feature type="domain" description="NAD(P)-binding" evidence="2">
    <location>
        <begin position="7"/>
        <end position="206"/>
    </location>
</feature>
<dbReference type="PANTHER" id="PTHR43355:SF2">
    <property type="entry name" value="FLAVIN REDUCTASE (NADPH)"/>
    <property type="match status" value="1"/>
</dbReference>
<comment type="caution">
    <text evidence="3">The sequence shown here is derived from an EMBL/GenBank/DDBJ whole genome shotgun (WGS) entry which is preliminary data.</text>
</comment>
<dbReference type="Gene3D" id="3.40.50.720">
    <property type="entry name" value="NAD(P)-binding Rossmann-like Domain"/>
    <property type="match status" value="1"/>
</dbReference>
<dbReference type="PANTHER" id="PTHR43355">
    <property type="entry name" value="FLAVIN REDUCTASE (NADPH)"/>
    <property type="match status" value="1"/>
</dbReference>
<dbReference type="GO" id="GO:0004074">
    <property type="term" value="F:biliverdin reductase [NAD(P)H] activity"/>
    <property type="evidence" value="ECO:0007669"/>
    <property type="project" value="TreeGrafter"/>
</dbReference>
<dbReference type="EMBL" id="JAUJDW010000070">
    <property type="protein sequence ID" value="KAK0642618.1"/>
    <property type="molecule type" value="Genomic_DNA"/>
</dbReference>
<dbReference type="SUPFAM" id="SSF51735">
    <property type="entry name" value="NAD(P)-binding Rossmann-fold domains"/>
    <property type="match status" value="1"/>
</dbReference>
<evidence type="ECO:0000256" key="1">
    <source>
        <dbReference type="ARBA" id="ARBA00038376"/>
    </source>
</evidence>
<dbReference type="Pfam" id="PF13460">
    <property type="entry name" value="NAD_binding_10"/>
    <property type="match status" value="1"/>
</dbReference>
<dbReference type="AlphaFoldDB" id="A0AA39XYJ8"/>
<dbReference type="GO" id="GO:0042602">
    <property type="term" value="F:riboflavin reductase (NADPH) activity"/>
    <property type="evidence" value="ECO:0007669"/>
    <property type="project" value="TreeGrafter"/>
</dbReference>
<organism evidence="3 4">
    <name type="scientific">Lasiodiplodia hormozganensis</name>
    <dbReference type="NCBI Taxonomy" id="869390"/>
    <lineage>
        <taxon>Eukaryota</taxon>
        <taxon>Fungi</taxon>
        <taxon>Dikarya</taxon>
        <taxon>Ascomycota</taxon>
        <taxon>Pezizomycotina</taxon>
        <taxon>Dothideomycetes</taxon>
        <taxon>Dothideomycetes incertae sedis</taxon>
        <taxon>Botryosphaeriales</taxon>
        <taxon>Botryosphaeriaceae</taxon>
        <taxon>Lasiodiplodia</taxon>
    </lineage>
</organism>
<evidence type="ECO:0000313" key="4">
    <source>
        <dbReference type="Proteomes" id="UP001175001"/>
    </source>
</evidence>
<evidence type="ECO:0000313" key="3">
    <source>
        <dbReference type="EMBL" id="KAK0642618.1"/>
    </source>
</evidence>
<dbReference type="InterPro" id="IPR036291">
    <property type="entry name" value="NAD(P)-bd_dom_sf"/>
</dbReference>
<comment type="similarity">
    <text evidence="1">Belongs to the avfA family.</text>
</comment>
<name>A0AA39XYJ8_9PEZI</name>
<gene>
    <name evidence="3" type="ORF">DIS24_g8854</name>
</gene>
<dbReference type="Proteomes" id="UP001175001">
    <property type="component" value="Unassembled WGS sequence"/>
</dbReference>
<proteinExistence type="inferred from homology"/>
<dbReference type="InterPro" id="IPR016040">
    <property type="entry name" value="NAD(P)-bd_dom"/>
</dbReference>